<gene>
    <name evidence="1" type="ORF">BaRGS_00037474</name>
</gene>
<evidence type="ECO:0000313" key="2">
    <source>
        <dbReference type="Proteomes" id="UP001519460"/>
    </source>
</evidence>
<dbReference type="EMBL" id="JACVVK020000562">
    <property type="protein sequence ID" value="KAK7465987.1"/>
    <property type="molecule type" value="Genomic_DNA"/>
</dbReference>
<dbReference type="AlphaFoldDB" id="A0ABD0J905"/>
<evidence type="ECO:0000313" key="1">
    <source>
        <dbReference type="EMBL" id="KAK7465987.1"/>
    </source>
</evidence>
<accession>A0ABD0J905</accession>
<sequence>MEAGIRDRVKFEKWHMASAEHLTSRCKKEAAARRRYCNRMQKQQHQDVPVENCGLRGIVTNALELVEAISDMNL</sequence>
<reference evidence="1 2" key="1">
    <citation type="journal article" date="2023" name="Sci. Data">
        <title>Genome assembly of the Korean intertidal mud-creeper Batillaria attramentaria.</title>
        <authorList>
            <person name="Patra A.K."/>
            <person name="Ho P.T."/>
            <person name="Jun S."/>
            <person name="Lee S.J."/>
            <person name="Kim Y."/>
            <person name="Won Y.J."/>
        </authorList>
    </citation>
    <scope>NUCLEOTIDE SEQUENCE [LARGE SCALE GENOMIC DNA]</scope>
    <source>
        <strain evidence="1">Wonlab-2016</strain>
    </source>
</reference>
<comment type="caution">
    <text evidence="1">The sequence shown here is derived from an EMBL/GenBank/DDBJ whole genome shotgun (WGS) entry which is preliminary data.</text>
</comment>
<dbReference type="Proteomes" id="UP001519460">
    <property type="component" value="Unassembled WGS sequence"/>
</dbReference>
<proteinExistence type="predicted"/>
<protein>
    <submittedName>
        <fullName evidence="1">Uncharacterized protein</fullName>
    </submittedName>
</protein>
<organism evidence="1 2">
    <name type="scientific">Batillaria attramentaria</name>
    <dbReference type="NCBI Taxonomy" id="370345"/>
    <lineage>
        <taxon>Eukaryota</taxon>
        <taxon>Metazoa</taxon>
        <taxon>Spiralia</taxon>
        <taxon>Lophotrochozoa</taxon>
        <taxon>Mollusca</taxon>
        <taxon>Gastropoda</taxon>
        <taxon>Caenogastropoda</taxon>
        <taxon>Sorbeoconcha</taxon>
        <taxon>Cerithioidea</taxon>
        <taxon>Batillariidae</taxon>
        <taxon>Batillaria</taxon>
    </lineage>
</organism>
<keyword evidence="2" id="KW-1185">Reference proteome</keyword>
<name>A0ABD0J905_9CAEN</name>